<accession>A0AAD2G3T8</accession>
<evidence type="ECO:0000313" key="3">
    <source>
        <dbReference type="Proteomes" id="UP001295423"/>
    </source>
</evidence>
<dbReference type="EMBL" id="CAKOGP040002091">
    <property type="protein sequence ID" value="CAJ1961767.1"/>
    <property type="molecule type" value="Genomic_DNA"/>
</dbReference>
<feature type="region of interest" description="Disordered" evidence="1">
    <location>
        <begin position="184"/>
        <end position="213"/>
    </location>
</feature>
<evidence type="ECO:0000313" key="2">
    <source>
        <dbReference type="EMBL" id="CAJ1961767.1"/>
    </source>
</evidence>
<proteinExistence type="predicted"/>
<dbReference type="AlphaFoldDB" id="A0AAD2G3T8"/>
<gene>
    <name evidence="2" type="ORF">CYCCA115_LOCUS19361</name>
</gene>
<keyword evidence="3" id="KW-1185">Reference proteome</keyword>
<feature type="compositionally biased region" description="Polar residues" evidence="1">
    <location>
        <begin position="185"/>
        <end position="194"/>
    </location>
</feature>
<sequence>MPLEKKEIEDNEDPDQKFTAFANRGNSDFKWQRARNVLGVLEVYSEPILKPREDLKPRRVKGRETAFEEALKAWEKEKLRQDLIEALENLPVETCCCGFMEDNDSTKKQLVKLLNDFWAKKASKKLQRHGFKVDAFLWNWQNASGKAETNIILIRFYMVASYGLRAASRSGGFDVSERTEEVYNNDFTGNTQRSKSADMTLDDKSDHLTRSEKRSKSVDMVFNDKSGEKIYDA</sequence>
<protein>
    <submittedName>
        <fullName evidence="2">Uncharacterized protein</fullName>
    </submittedName>
</protein>
<comment type="caution">
    <text evidence="2">The sequence shown here is derived from an EMBL/GenBank/DDBJ whole genome shotgun (WGS) entry which is preliminary data.</text>
</comment>
<evidence type="ECO:0000256" key="1">
    <source>
        <dbReference type="SAM" id="MobiDB-lite"/>
    </source>
</evidence>
<dbReference type="Proteomes" id="UP001295423">
    <property type="component" value="Unassembled WGS sequence"/>
</dbReference>
<name>A0AAD2G3T8_9STRA</name>
<feature type="compositionally biased region" description="Basic and acidic residues" evidence="1">
    <location>
        <begin position="201"/>
        <end position="213"/>
    </location>
</feature>
<organism evidence="2 3">
    <name type="scientific">Cylindrotheca closterium</name>
    <dbReference type="NCBI Taxonomy" id="2856"/>
    <lineage>
        <taxon>Eukaryota</taxon>
        <taxon>Sar</taxon>
        <taxon>Stramenopiles</taxon>
        <taxon>Ochrophyta</taxon>
        <taxon>Bacillariophyta</taxon>
        <taxon>Bacillariophyceae</taxon>
        <taxon>Bacillariophycidae</taxon>
        <taxon>Bacillariales</taxon>
        <taxon>Bacillariaceae</taxon>
        <taxon>Cylindrotheca</taxon>
    </lineage>
</organism>
<reference evidence="2" key="1">
    <citation type="submission" date="2023-08" db="EMBL/GenBank/DDBJ databases">
        <authorList>
            <person name="Audoor S."/>
            <person name="Bilcke G."/>
        </authorList>
    </citation>
    <scope>NUCLEOTIDE SEQUENCE</scope>
</reference>